<feature type="compositionally biased region" description="Low complexity" evidence="1">
    <location>
        <begin position="8"/>
        <end position="55"/>
    </location>
</feature>
<feature type="region of interest" description="Disordered" evidence="1">
    <location>
        <begin position="1"/>
        <end position="55"/>
    </location>
</feature>
<sequence>MPFPKPAPLSASSSSTTTTTSSSDPPSFLLTPPRTATSPTTPPTTQGKSSISKSKQILPRALNIPQLFRSASSSLPPLSPREKCPPSPTLQRASTMTRHFSNLRRLSFPKPAPRTPLIAQIPERSFTEPPKLTPRPMKNESRCLQHIAYGIYVAFEDDMKTFGARGADEELRTEEGTRFTHIINIVRATDILSPPTITYMTDRFLTKHLYLSTLPRPHDQYEYQMGVLSQDPELTHMTREQAAIKMDASYFAPEKTFTLGDNGVARLGSRQMVAAKEFIRTSGAGPGTAALSTPKRTASRVLITAPRDHRTDVMSIVACFLSMRSGSCPAEVVNNIDRQRGIKSVWQGCISRVGVEYIQEVC</sequence>
<evidence type="ECO:0000256" key="1">
    <source>
        <dbReference type="SAM" id="MobiDB-lite"/>
    </source>
</evidence>
<proteinExistence type="predicted"/>
<reference evidence="2 3" key="1">
    <citation type="submission" date="2024-02" db="EMBL/GenBank/DDBJ databases">
        <title>A draft genome for the cacao thread blight pathogen Marasmius crinis-equi.</title>
        <authorList>
            <person name="Cohen S.P."/>
            <person name="Baruah I.K."/>
            <person name="Amoako-Attah I."/>
            <person name="Bukari Y."/>
            <person name="Meinhardt L.W."/>
            <person name="Bailey B.A."/>
        </authorList>
    </citation>
    <scope>NUCLEOTIDE SEQUENCE [LARGE SCALE GENOMIC DNA]</scope>
    <source>
        <strain evidence="2 3">GH-76</strain>
    </source>
</reference>
<feature type="region of interest" description="Disordered" evidence="1">
    <location>
        <begin position="71"/>
        <end position="92"/>
    </location>
</feature>
<gene>
    <name evidence="2" type="ORF">V5O48_012126</name>
</gene>
<evidence type="ECO:0000313" key="3">
    <source>
        <dbReference type="Proteomes" id="UP001465976"/>
    </source>
</evidence>
<dbReference type="EMBL" id="JBAHYK010001042">
    <property type="protein sequence ID" value="KAL0569838.1"/>
    <property type="molecule type" value="Genomic_DNA"/>
</dbReference>
<dbReference type="Proteomes" id="UP001465976">
    <property type="component" value="Unassembled WGS sequence"/>
</dbReference>
<evidence type="ECO:0000313" key="2">
    <source>
        <dbReference type="EMBL" id="KAL0569838.1"/>
    </source>
</evidence>
<name>A0ABR3F3Y0_9AGAR</name>
<keyword evidence="3" id="KW-1185">Reference proteome</keyword>
<protein>
    <submittedName>
        <fullName evidence="2">Uncharacterized protein</fullName>
    </submittedName>
</protein>
<organism evidence="2 3">
    <name type="scientific">Marasmius crinis-equi</name>
    <dbReference type="NCBI Taxonomy" id="585013"/>
    <lineage>
        <taxon>Eukaryota</taxon>
        <taxon>Fungi</taxon>
        <taxon>Dikarya</taxon>
        <taxon>Basidiomycota</taxon>
        <taxon>Agaricomycotina</taxon>
        <taxon>Agaricomycetes</taxon>
        <taxon>Agaricomycetidae</taxon>
        <taxon>Agaricales</taxon>
        <taxon>Marasmiineae</taxon>
        <taxon>Marasmiaceae</taxon>
        <taxon>Marasmius</taxon>
    </lineage>
</organism>
<comment type="caution">
    <text evidence="2">The sequence shown here is derived from an EMBL/GenBank/DDBJ whole genome shotgun (WGS) entry which is preliminary data.</text>
</comment>
<accession>A0ABR3F3Y0</accession>